<organism evidence="1">
    <name type="scientific">hydrothermal vent metagenome</name>
    <dbReference type="NCBI Taxonomy" id="652676"/>
    <lineage>
        <taxon>unclassified sequences</taxon>
        <taxon>metagenomes</taxon>
        <taxon>ecological metagenomes</taxon>
    </lineage>
</organism>
<accession>A0A1W1E3G0</accession>
<evidence type="ECO:0000313" key="1">
    <source>
        <dbReference type="EMBL" id="SFV88503.1"/>
    </source>
</evidence>
<protein>
    <submittedName>
        <fullName evidence="1">Uncharacterized protein</fullName>
    </submittedName>
</protein>
<reference evidence="1" key="1">
    <citation type="submission" date="2016-10" db="EMBL/GenBank/DDBJ databases">
        <authorList>
            <person name="de Groot N.N."/>
        </authorList>
    </citation>
    <scope>NUCLEOTIDE SEQUENCE</scope>
</reference>
<gene>
    <name evidence="1" type="ORF">MNB_SUP05-SYMBIONT-5-1386</name>
</gene>
<sequence length="41" mass="4587">MKERGVCFEDIVSAIHEDKVLDNTNTQTNRGILINLCILLG</sequence>
<dbReference type="EMBL" id="FPHZ01000159">
    <property type="protein sequence ID" value="SFV88503.1"/>
    <property type="molecule type" value="Genomic_DNA"/>
</dbReference>
<dbReference type="AlphaFoldDB" id="A0A1W1E3G0"/>
<name>A0A1W1E3G0_9ZZZZ</name>
<proteinExistence type="predicted"/>